<feature type="coiled-coil region" evidence="2">
    <location>
        <begin position="113"/>
        <end position="166"/>
    </location>
</feature>
<dbReference type="RefSeq" id="WP_193996330.1">
    <property type="nucleotide sequence ID" value="NZ_JADEXP010000439.1"/>
</dbReference>
<dbReference type="EMBL" id="JADEXP010000439">
    <property type="protein sequence ID" value="MBE9070468.1"/>
    <property type="molecule type" value="Genomic_DNA"/>
</dbReference>
<evidence type="ECO:0000313" key="5">
    <source>
        <dbReference type="Proteomes" id="UP000615026"/>
    </source>
</evidence>
<dbReference type="Gene3D" id="1.10.287.470">
    <property type="entry name" value="Helix hairpin bin"/>
    <property type="match status" value="2"/>
</dbReference>
<accession>A0A928ZZV9</accession>
<proteinExistence type="inferred from homology"/>
<comment type="similarity">
    <text evidence="1">Belongs to the membrane fusion protein (MFP) (TC 8.A.1) family.</text>
</comment>
<dbReference type="GO" id="GO:0015562">
    <property type="term" value="F:efflux transmembrane transporter activity"/>
    <property type="evidence" value="ECO:0007669"/>
    <property type="project" value="TreeGrafter"/>
</dbReference>
<organism evidence="4 5">
    <name type="scientific">Leptolyngbya cf. ectocarpi LEGE 11479</name>
    <dbReference type="NCBI Taxonomy" id="1828722"/>
    <lineage>
        <taxon>Bacteria</taxon>
        <taxon>Bacillati</taxon>
        <taxon>Cyanobacteriota</taxon>
        <taxon>Cyanophyceae</taxon>
        <taxon>Leptolyngbyales</taxon>
        <taxon>Leptolyngbyaceae</taxon>
        <taxon>Leptolyngbya group</taxon>
        <taxon>Leptolyngbya</taxon>
    </lineage>
</organism>
<dbReference type="PANTHER" id="PTHR30469">
    <property type="entry name" value="MULTIDRUG RESISTANCE PROTEIN MDTA"/>
    <property type="match status" value="1"/>
</dbReference>
<keyword evidence="2" id="KW-0175">Coiled coil</keyword>
<dbReference type="InterPro" id="IPR059052">
    <property type="entry name" value="HH_YbhG-like"/>
</dbReference>
<evidence type="ECO:0000259" key="3">
    <source>
        <dbReference type="Pfam" id="PF25881"/>
    </source>
</evidence>
<dbReference type="NCBIfam" id="TIGR01730">
    <property type="entry name" value="RND_mfp"/>
    <property type="match status" value="1"/>
</dbReference>
<feature type="domain" description="YbhG-like alpha-helical hairpin" evidence="3">
    <location>
        <begin position="111"/>
        <end position="238"/>
    </location>
</feature>
<dbReference type="PANTHER" id="PTHR30469:SF11">
    <property type="entry name" value="BLL4320 PROTEIN"/>
    <property type="match status" value="1"/>
</dbReference>
<dbReference type="Gene3D" id="2.40.420.20">
    <property type="match status" value="1"/>
</dbReference>
<evidence type="ECO:0000313" key="4">
    <source>
        <dbReference type="EMBL" id="MBE9070468.1"/>
    </source>
</evidence>
<reference evidence="4" key="1">
    <citation type="submission" date="2020-10" db="EMBL/GenBank/DDBJ databases">
        <authorList>
            <person name="Castelo-Branco R."/>
            <person name="Eusebio N."/>
            <person name="Adriana R."/>
            <person name="Vieira A."/>
            <person name="Brugerolle De Fraissinette N."/>
            <person name="Rezende De Castro R."/>
            <person name="Schneider M.P."/>
            <person name="Vasconcelos V."/>
            <person name="Leao P.N."/>
        </authorList>
    </citation>
    <scope>NUCLEOTIDE SEQUENCE</scope>
    <source>
        <strain evidence="4">LEGE 11479</strain>
    </source>
</reference>
<evidence type="ECO:0000256" key="2">
    <source>
        <dbReference type="SAM" id="Coils"/>
    </source>
</evidence>
<dbReference type="GO" id="GO:1990281">
    <property type="term" value="C:efflux pump complex"/>
    <property type="evidence" value="ECO:0007669"/>
    <property type="project" value="TreeGrafter"/>
</dbReference>
<protein>
    <submittedName>
        <fullName evidence="4">Efflux RND transporter periplasmic adaptor subunit</fullName>
    </submittedName>
</protein>
<dbReference type="Gene3D" id="2.40.50.100">
    <property type="match status" value="2"/>
</dbReference>
<sequence>MVSPPSDPPGILRSKPINWQWLWWLPVLVVPVLWLGRFRSGAMAEDTAVAPLPVQSQVLERVTEYSVERTYTGEIVARRSSDLGFEQAGTLIEILVDEGDTVANGAPLARLDTRSLQAQRQQLEAQRRQAQARFQELQRGPRQEDIAAAAAAVQDLQAQLDLARLQQQRREDLYIQGAISLEERDEAAFSATALESRLSQAQSQLDELNAGTRVEQVSAQDAQVDQIDASLRTLDVSIAKSVIYAPFAGRVSRRLVDEGVVVSPGQSVLRLVEGTILEARVGVPSVMANRIAEGSVQTIEVNGQLFEGKVTALLPELDEASQTVTVVVGLPSGVQVVMGAIARLKLQDQQSELGYWLPTSALVAGERGLWSAYVLGEPDDDMAENLYEISRREVEVLYTESDRAFVRGLLQPGEEIITGGVHRLVPGQIVRN</sequence>
<dbReference type="Gene3D" id="2.40.30.170">
    <property type="match status" value="1"/>
</dbReference>
<dbReference type="AlphaFoldDB" id="A0A928ZZV9"/>
<comment type="caution">
    <text evidence="4">The sequence shown here is derived from an EMBL/GenBank/DDBJ whole genome shotgun (WGS) entry which is preliminary data.</text>
</comment>
<evidence type="ECO:0000256" key="1">
    <source>
        <dbReference type="ARBA" id="ARBA00009477"/>
    </source>
</evidence>
<dbReference type="Pfam" id="PF25881">
    <property type="entry name" value="HH_YBHG"/>
    <property type="match status" value="1"/>
</dbReference>
<dbReference type="Proteomes" id="UP000615026">
    <property type="component" value="Unassembled WGS sequence"/>
</dbReference>
<gene>
    <name evidence="4" type="ORF">IQ260_27875</name>
</gene>
<name>A0A928ZZV9_LEPEC</name>
<dbReference type="InterPro" id="IPR006143">
    <property type="entry name" value="RND_pump_MFP"/>
</dbReference>
<keyword evidence="5" id="KW-1185">Reference proteome</keyword>
<dbReference type="SUPFAM" id="SSF111369">
    <property type="entry name" value="HlyD-like secretion proteins"/>
    <property type="match status" value="2"/>
</dbReference>